<dbReference type="GO" id="GO:0015074">
    <property type="term" value="P:DNA integration"/>
    <property type="evidence" value="ECO:0007669"/>
    <property type="project" value="UniProtKB-KW"/>
</dbReference>
<dbReference type="InterPro" id="IPR050090">
    <property type="entry name" value="Tyrosine_recombinase_XerCD"/>
</dbReference>
<dbReference type="CDD" id="cd01189">
    <property type="entry name" value="INT_ICEBs1_C_like"/>
    <property type="match status" value="1"/>
</dbReference>
<proteinExistence type="predicted"/>
<dbReference type="Pfam" id="PF14659">
    <property type="entry name" value="Phage_int_SAM_3"/>
    <property type="match status" value="1"/>
</dbReference>
<evidence type="ECO:0000256" key="1">
    <source>
        <dbReference type="ARBA" id="ARBA00022908"/>
    </source>
</evidence>
<evidence type="ECO:0000259" key="6">
    <source>
        <dbReference type="PROSITE" id="PS51900"/>
    </source>
</evidence>
<dbReference type="InterPro" id="IPR010998">
    <property type="entry name" value="Integrase_recombinase_N"/>
</dbReference>
<comment type="caution">
    <text evidence="7">The sequence shown here is derived from an EMBL/GenBank/DDBJ whole genome shotgun (WGS) entry which is preliminary data.</text>
</comment>
<evidence type="ECO:0000313" key="7">
    <source>
        <dbReference type="EMBL" id="MYL27553.1"/>
    </source>
</evidence>
<dbReference type="InterPro" id="IPR044068">
    <property type="entry name" value="CB"/>
</dbReference>
<evidence type="ECO:0000313" key="8">
    <source>
        <dbReference type="Proteomes" id="UP000460751"/>
    </source>
</evidence>
<evidence type="ECO:0000256" key="3">
    <source>
        <dbReference type="ARBA" id="ARBA00023172"/>
    </source>
</evidence>
<name>A0A9X5B6J9_9GAMM</name>
<evidence type="ECO:0000259" key="5">
    <source>
        <dbReference type="PROSITE" id="PS51898"/>
    </source>
</evidence>
<dbReference type="SUPFAM" id="SSF56349">
    <property type="entry name" value="DNA breaking-rejoining enzymes"/>
    <property type="match status" value="1"/>
</dbReference>
<dbReference type="OrthoDB" id="5391994at2"/>
<organism evidence="7 8">
    <name type="scientific">Vreelandella halophila</name>
    <dbReference type="NCBI Taxonomy" id="86177"/>
    <lineage>
        <taxon>Bacteria</taxon>
        <taxon>Pseudomonadati</taxon>
        <taxon>Pseudomonadota</taxon>
        <taxon>Gammaproteobacteria</taxon>
        <taxon>Oceanospirillales</taxon>
        <taxon>Halomonadaceae</taxon>
        <taxon>Vreelandella</taxon>
    </lineage>
</organism>
<dbReference type="InterPro" id="IPR004107">
    <property type="entry name" value="Integrase_SAM-like_N"/>
</dbReference>
<keyword evidence="1" id="KW-0229">DNA integration</keyword>
<feature type="domain" description="Tyr recombinase" evidence="5">
    <location>
        <begin position="189"/>
        <end position="398"/>
    </location>
</feature>
<evidence type="ECO:0000256" key="4">
    <source>
        <dbReference type="PROSITE-ProRule" id="PRU01248"/>
    </source>
</evidence>
<dbReference type="Gene3D" id="1.10.443.10">
    <property type="entry name" value="Intergrase catalytic core"/>
    <property type="match status" value="1"/>
</dbReference>
<gene>
    <name evidence="7" type="ORF">GLW01_12200</name>
</gene>
<keyword evidence="8" id="KW-1185">Reference proteome</keyword>
<dbReference type="PROSITE" id="PS51898">
    <property type="entry name" value="TYR_RECOMBINASE"/>
    <property type="match status" value="1"/>
</dbReference>
<sequence length="418" mass="47965">MPSAKRDLELPSGVEIRGESLRISFMYKGRRCRETLGIRITKPNIKFASRKREAILHEIATGTFNYQDHFPDSKNARLFSGPIQERKTVDQLLDDWLMIKKSSAQHSTYTGYKRKADRWIRPTWGQYFVDELTRTQVEKWISHDLKDLANKTINELLIILRGIMKTAKADRLIDYNFMEDIDNRSIHFEPPDPFTRSELNRIIETPTHRTVELLTFKLACWTGLRLSEWMALAWEDVDLEAGTIKVSRAIVSGVYKIPKTRGSVRTVELLQPALDALQKLKALTFMQPPREVRVTQFDNKTVKTESLRFVLLATTTGNPFTSRQRFRESFLAGHLRKAGVRHRGPNQARHTYASQLLTAGMSREWIARQMGHSSTRTLETRYAEWITEDAPDMKAIANKLLGFDAEGSEGANQGQAGL</sequence>
<dbReference type="Gene3D" id="1.10.150.130">
    <property type="match status" value="1"/>
</dbReference>
<reference evidence="7 8" key="1">
    <citation type="submission" date="2019-11" db="EMBL/GenBank/DDBJ databases">
        <title>Genome sequences of 17 halophilic strains isolated from different environments.</title>
        <authorList>
            <person name="Furrow R.E."/>
        </authorList>
    </citation>
    <scope>NUCLEOTIDE SEQUENCE [LARGE SCALE GENOMIC DNA]</scope>
    <source>
        <strain evidence="7 8">22507_15_FS</strain>
    </source>
</reference>
<dbReference type="PROSITE" id="PS51900">
    <property type="entry name" value="CB"/>
    <property type="match status" value="1"/>
</dbReference>
<accession>A0A9X5B6J9</accession>
<feature type="domain" description="Core-binding (CB)" evidence="6">
    <location>
        <begin position="87"/>
        <end position="168"/>
    </location>
</feature>
<dbReference type="AlphaFoldDB" id="A0A9X5B6J9"/>
<dbReference type="InterPro" id="IPR013762">
    <property type="entry name" value="Integrase-like_cat_sf"/>
</dbReference>
<dbReference type="Pfam" id="PF12167">
    <property type="entry name" value="Arm-DNA-bind_2"/>
    <property type="match status" value="1"/>
</dbReference>
<protein>
    <submittedName>
        <fullName evidence="7">DUF3596 domain-containing protein</fullName>
    </submittedName>
</protein>
<dbReference type="InterPro" id="IPR002104">
    <property type="entry name" value="Integrase_catalytic"/>
</dbReference>
<evidence type="ECO:0000256" key="2">
    <source>
        <dbReference type="ARBA" id="ARBA00023125"/>
    </source>
</evidence>
<dbReference type="PANTHER" id="PTHR30349">
    <property type="entry name" value="PHAGE INTEGRASE-RELATED"/>
    <property type="match status" value="1"/>
</dbReference>
<keyword evidence="3" id="KW-0233">DNA recombination</keyword>
<dbReference type="Pfam" id="PF00589">
    <property type="entry name" value="Phage_integrase"/>
    <property type="match status" value="1"/>
</dbReference>
<dbReference type="InterPro" id="IPR022000">
    <property type="entry name" value="Min27-like_integrase_DNA_bind"/>
</dbReference>
<dbReference type="InterPro" id="IPR011010">
    <property type="entry name" value="DNA_brk_join_enz"/>
</dbReference>
<dbReference type="PANTHER" id="PTHR30349:SF36">
    <property type="entry name" value="PROPHAGE INTEGRASE INTR-RELATED"/>
    <property type="match status" value="1"/>
</dbReference>
<dbReference type="EMBL" id="WMEX01000006">
    <property type="protein sequence ID" value="MYL27553.1"/>
    <property type="molecule type" value="Genomic_DNA"/>
</dbReference>
<dbReference type="GO" id="GO:0003677">
    <property type="term" value="F:DNA binding"/>
    <property type="evidence" value="ECO:0007669"/>
    <property type="project" value="UniProtKB-UniRule"/>
</dbReference>
<dbReference type="RefSeq" id="WP_160899217.1">
    <property type="nucleotide sequence ID" value="NZ_WMEX01000006.1"/>
</dbReference>
<dbReference type="GO" id="GO:0006310">
    <property type="term" value="P:DNA recombination"/>
    <property type="evidence" value="ECO:0007669"/>
    <property type="project" value="UniProtKB-KW"/>
</dbReference>
<dbReference type="Proteomes" id="UP000460751">
    <property type="component" value="Unassembled WGS sequence"/>
</dbReference>
<keyword evidence="2 4" id="KW-0238">DNA-binding</keyword>